<keyword evidence="2" id="KW-1185">Reference proteome</keyword>
<name>A0A2A2J432_9BILA</name>
<reference evidence="1 2" key="1">
    <citation type="journal article" date="2017" name="Curr. Biol.">
        <title>Genome architecture and evolution of a unichromosomal asexual nematode.</title>
        <authorList>
            <person name="Fradin H."/>
            <person name="Zegar C."/>
            <person name="Gutwein M."/>
            <person name="Lucas J."/>
            <person name="Kovtun M."/>
            <person name="Corcoran D."/>
            <person name="Baugh L.R."/>
            <person name="Kiontke K."/>
            <person name="Gunsalus K."/>
            <person name="Fitch D.H."/>
            <person name="Piano F."/>
        </authorList>
    </citation>
    <scope>NUCLEOTIDE SEQUENCE [LARGE SCALE GENOMIC DNA]</scope>
    <source>
        <strain evidence="1">PF1309</strain>
    </source>
</reference>
<protein>
    <submittedName>
        <fullName evidence="1">Uncharacterized protein</fullName>
    </submittedName>
</protein>
<organism evidence="1 2">
    <name type="scientific">Diploscapter pachys</name>
    <dbReference type="NCBI Taxonomy" id="2018661"/>
    <lineage>
        <taxon>Eukaryota</taxon>
        <taxon>Metazoa</taxon>
        <taxon>Ecdysozoa</taxon>
        <taxon>Nematoda</taxon>
        <taxon>Chromadorea</taxon>
        <taxon>Rhabditida</taxon>
        <taxon>Rhabditina</taxon>
        <taxon>Rhabditomorpha</taxon>
        <taxon>Rhabditoidea</taxon>
        <taxon>Rhabditidae</taxon>
        <taxon>Diploscapter</taxon>
    </lineage>
</organism>
<sequence>MENFKVIPSANVCPVIRLTRKEMPYEPLTIVKDEVQEIIIDVQPTQFEDEEESEEYEVEWRDSLEFYDPYAGSGMNKN</sequence>
<accession>A0A2A2J432</accession>
<evidence type="ECO:0000313" key="2">
    <source>
        <dbReference type="Proteomes" id="UP000218231"/>
    </source>
</evidence>
<dbReference type="Proteomes" id="UP000218231">
    <property type="component" value="Unassembled WGS sequence"/>
</dbReference>
<gene>
    <name evidence="1" type="ORF">WR25_12685</name>
</gene>
<proteinExistence type="predicted"/>
<evidence type="ECO:0000313" key="1">
    <source>
        <dbReference type="EMBL" id="PAV56421.1"/>
    </source>
</evidence>
<comment type="caution">
    <text evidence="1">The sequence shown here is derived from an EMBL/GenBank/DDBJ whole genome shotgun (WGS) entry which is preliminary data.</text>
</comment>
<dbReference type="EMBL" id="LIAE01010702">
    <property type="protein sequence ID" value="PAV56421.1"/>
    <property type="molecule type" value="Genomic_DNA"/>
</dbReference>
<dbReference type="AlphaFoldDB" id="A0A2A2J432"/>